<keyword evidence="2" id="KW-1185">Reference proteome</keyword>
<evidence type="ECO:0000313" key="2">
    <source>
        <dbReference type="Proteomes" id="UP001500393"/>
    </source>
</evidence>
<evidence type="ECO:0000313" key="1">
    <source>
        <dbReference type="EMBL" id="GAA1589813.1"/>
    </source>
</evidence>
<dbReference type="Proteomes" id="UP001500393">
    <property type="component" value="Unassembled WGS sequence"/>
</dbReference>
<dbReference type="Pfam" id="PF18944">
    <property type="entry name" value="DUF5691"/>
    <property type="match status" value="1"/>
</dbReference>
<gene>
    <name evidence="1" type="ORF">GCM10009789_49290</name>
</gene>
<protein>
    <submittedName>
        <fullName evidence="1">DUF5691 domain-containing protein</fullName>
    </submittedName>
</protein>
<sequence>MRGEGAVVRGWDGLVSSALLGTERRPARFEELPPKIQEELGEGGLLDAAALATLYKRAGRTPLEGLEPLPAAAGEDRPLPRPAAIRRLDAMLTGFQTTALGEWLRAADERGWGVPPEHLPALADYARGRVQYRPLVVKAAGRRASWLADLNPEWRFLHAAVVESNDLRIWTHGNATQRRSWLSSLRHSDPAAALEALREVWPTEPAATRLDFLGLLAEGLSPADEEFCEAALDDRSKEVRRAAAALLARIPGSQYGERMAQRVWSHLLISDGLIAVTLPTRLDASMERDGIDPQPQEGIGKRAWWFRQILAAAPLRASEPEHLHMEVEGCAPEVLQVAWAQAAVREGSAEWARALLLADAETGNRTAELLRVLPPEEWVPAIELLRARTDVADLVGGLPVPWPEELSVAILDQLAKAGTARAWARLASIAARAVPAAVLNHPITREPTGEEDTWRRRLVETLIFRREMYEELS</sequence>
<dbReference type="InterPro" id="IPR043746">
    <property type="entry name" value="DUF5691"/>
</dbReference>
<reference evidence="2" key="1">
    <citation type="journal article" date="2019" name="Int. J. Syst. Evol. Microbiol.">
        <title>The Global Catalogue of Microorganisms (GCM) 10K type strain sequencing project: providing services to taxonomists for standard genome sequencing and annotation.</title>
        <authorList>
            <consortium name="The Broad Institute Genomics Platform"/>
            <consortium name="The Broad Institute Genome Sequencing Center for Infectious Disease"/>
            <person name="Wu L."/>
            <person name="Ma J."/>
        </authorList>
    </citation>
    <scope>NUCLEOTIDE SEQUENCE [LARGE SCALE GENOMIC DNA]</scope>
    <source>
        <strain evidence="2">JCM 14969</strain>
    </source>
</reference>
<accession>A0ABP4PV97</accession>
<proteinExistence type="predicted"/>
<organism evidence="1 2">
    <name type="scientific">Kribbella sancticallisti</name>
    <dbReference type="NCBI Taxonomy" id="460087"/>
    <lineage>
        <taxon>Bacteria</taxon>
        <taxon>Bacillati</taxon>
        <taxon>Actinomycetota</taxon>
        <taxon>Actinomycetes</taxon>
        <taxon>Propionibacteriales</taxon>
        <taxon>Kribbellaceae</taxon>
        <taxon>Kribbella</taxon>
    </lineage>
</organism>
<comment type="caution">
    <text evidence="1">The sequence shown here is derived from an EMBL/GenBank/DDBJ whole genome shotgun (WGS) entry which is preliminary data.</text>
</comment>
<name>A0ABP4PV97_9ACTN</name>
<dbReference type="EMBL" id="BAAAOS010000033">
    <property type="protein sequence ID" value="GAA1589813.1"/>
    <property type="molecule type" value="Genomic_DNA"/>
</dbReference>